<evidence type="ECO:0000256" key="2">
    <source>
        <dbReference type="SAM" id="MobiDB-lite"/>
    </source>
</evidence>
<name>A0ABZ0UV80_9RICK</name>
<feature type="coiled-coil region" evidence="1">
    <location>
        <begin position="212"/>
        <end position="247"/>
    </location>
</feature>
<dbReference type="RefSeq" id="WP_323738909.1">
    <property type="nucleotide sequence ID" value="NZ_CP112933.1"/>
</dbReference>
<evidence type="ECO:0000313" key="3">
    <source>
        <dbReference type="EMBL" id="WPY01516.1"/>
    </source>
</evidence>
<dbReference type="EMBL" id="CP112933">
    <property type="protein sequence ID" value="WPY01516.1"/>
    <property type="molecule type" value="Genomic_DNA"/>
</dbReference>
<feature type="compositionally biased region" description="Basic and acidic residues" evidence="2">
    <location>
        <begin position="350"/>
        <end position="371"/>
    </location>
</feature>
<reference evidence="3 4" key="1">
    <citation type="submission" date="2022-10" db="EMBL/GenBank/DDBJ databases">
        <title>Host association and intracellularity evolved multiple times independently in the Rickettsiales.</title>
        <authorList>
            <person name="Castelli M."/>
            <person name="Nardi T."/>
            <person name="Gammuto L."/>
            <person name="Bellinzona G."/>
            <person name="Sabaneyeva E."/>
            <person name="Potekhin A."/>
            <person name="Serra V."/>
            <person name="Petroni G."/>
            <person name="Sassera D."/>
        </authorList>
    </citation>
    <scope>NUCLEOTIDE SEQUENCE [LARGE SCALE GENOMIC DNA]</scope>
    <source>
        <strain evidence="3 4">Kr 154-4</strain>
        <plasmid evidence="3 4">unnamed1</plasmid>
    </source>
</reference>
<geneLocation type="plasmid" evidence="3 4">
    <name>unnamed1</name>
</geneLocation>
<keyword evidence="1" id="KW-0175">Coiled coil</keyword>
<accession>A0ABZ0UV80</accession>
<sequence length="650" mass="72522">MNRELALLAVTVSELTDKYLALKFVSSIDLKDGRVVIKYSDGTIHKIDLLLSDIEPQIITKEPDIEIIEKSITGKLLQDLNQNKQAIIDEVLKLIPLPKNGENGKDGTSVNSREVVAELEKIIAEKISTEVERIKRLIPTAINGKNGEDGKDADEQKVISEVSKLLEQKLQKGLLEIKEAIPKQIVPRDGVDGQNGVDGKNADEESIKHSLMSVLEEKINGIKEELNKQLEQDIKNLKNSIPQVKDGVNGRDGRDADNEFILKKLEITLNDKIEIIKSELSNLIAEKSNSIKDGVNGKDADEQKILKRLSSEINAKLDAYQKELSGNLAGSIADAVEKIKADIPTPKNGVDGKDGKSIKGDKGDRGNGVKDAKIDSRDHLIITTDDKIIDAGEVSKKFFSSFGFSYTNELPMPFDVGGFKKGTRFKDVELKVLWTKLLYGYDLPYFSSFNINSLPTEVEVGYKILAGSYSVEFLIQNPELLKENSIAINLNDTAILSDLPNSSPVEIILSEDVRRDTLGSVNFEISAYDTTGTSFNKSLSVNYKYKIYYGEYAEDIEDTGFTNPMSVLRATELVYDIRGEYLFLGIGYKWFCYPEGLGEHYIFYEISSDIALVFDEVKKISITNEYGIVLTYNCYRTLQEISEQFVMGIK</sequence>
<dbReference type="Proteomes" id="UP001326613">
    <property type="component" value="Plasmid unnamed1"/>
</dbReference>
<proteinExistence type="predicted"/>
<protein>
    <submittedName>
        <fullName evidence="3">Uncharacterized protein</fullName>
    </submittedName>
</protein>
<keyword evidence="4" id="KW-1185">Reference proteome</keyword>
<evidence type="ECO:0000313" key="4">
    <source>
        <dbReference type="Proteomes" id="UP001326613"/>
    </source>
</evidence>
<organism evidence="3 4">
    <name type="scientific">Candidatus Trichorickettsia mobilis</name>
    <dbReference type="NCBI Taxonomy" id="1346319"/>
    <lineage>
        <taxon>Bacteria</taxon>
        <taxon>Pseudomonadati</taxon>
        <taxon>Pseudomonadota</taxon>
        <taxon>Alphaproteobacteria</taxon>
        <taxon>Rickettsiales</taxon>
        <taxon>Rickettsiaceae</taxon>
        <taxon>Rickettsieae</taxon>
        <taxon>Candidatus Trichorickettsia</taxon>
    </lineage>
</organism>
<gene>
    <name evidence="3" type="ORF">Trichorick_01429</name>
</gene>
<feature type="region of interest" description="Disordered" evidence="2">
    <location>
        <begin position="343"/>
        <end position="371"/>
    </location>
</feature>
<evidence type="ECO:0000256" key="1">
    <source>
        <dbReference type="SAM" id="Coils"/>
    </source>
</evidence>
<keyword evidence="3" id="KW-0614">Plasmid</keyword>